<proteinExistence type="predicted"/>
<organism evidence="1 2">
    <name type="scientific">Hypoxylon rubiginosum</name>
    <dbReference type="NCBI Taxonomy" id="110542"/>
    <lineage>
        <taxon>Eukaryota</taxon>
        <taxon>Fungi</taxon>
        <taxon>Dikarya</taxon>
        <taxon>Ascomycota</taxon>
        <taxon>Pezizomycotina</taxon>
        <taxon>Sordariomycetes</taxon>
        <taxon>Xylariomycetidae</taxon>
        <taxon>Xylariales</taxon>
        <taxon>Hypoxylaceae</taxon>
        <taxon>Hypoxylon</taxon>
    </lineage>
</organism>
<evidence type="ECO:0000313" key="1">
    <source>
        <dbReference type="EMBL" id="KAI4870976.1"/>
    </source>
</evidence>
<reference evidence="1 2" key="1">
    <citation type="journal article" date="2022" name="New Phytol.">
        <title>Ecological generalism drives hyperdiversity of secondary metabolite gene clusters in xylarialean endophytes.</title>
        <authorList>
            <person name="Franco M.E.E."/>
            <person name="Wisecaver J.H."/>
            <person name="Arnold A.E."/>
            <person name="Ju Y.M."/>
            <person name="Slot J.C."/>
            <person name="Ahrendt S."/>
            <person name="Moore L.P."/>
            <person name="Eastman K.E."/>
            <person name="Scott K."/>
            <person name="Konkel Z."/>
            <person name="Mondo S.J."/>
            <person name="Kuo A."/>
            <person name="Hayes R.D."/>
            <person name="Haridas S."/>
            <person name="Andreopoulos B."/>
            <person name="Riley R."/>
            <person name="LaButti K."/>
            <person name="Pangilinan J."/>
            <person name="Lipzen A."/>
            <person name="Amirebrahimi M."/>
            <person name="Yan J."/>
            <person name="Adam C."/>
            <person name="Keymanesh K."/>
            <person name="Ng V."/>
            <person name="Louie K."/>
            <person name="Northen T."/>
            <person name="Drula E."/>
            <person name="Henrissat B."/>
            <person name="Hsieh H.M."/>
            <person name="Youens-Clark K."/>
            <person name="Lutzoni F."/>
            <person name="Miadlikowska J."/>
            <person name="Eastwood D.C."/>
            <person name="Hamelin R.C."/>
            <person name="Grigoriev I.V."/>
            <person name="U'Ren J.M."/>
        </authorList>
    </citation>
    <scope>NUCLEOTIDE SEQUENCE [LARGE SCALE GENOMIC DNA]</scope>
    <source>
        <strain evidence="1 2">CBS 119005</strain>
    </source>
</reference>
<dbReference type="Proteomes" id="UP001497700">
    <property type="component" value="Unassembled WGS sequence"/>
</dbReference>
<protein>
    <submittedName>
        <fullName evidence="1">Uncharacterized protein</fullName>
    </submittedName>
</protein>
<evidence type="ECO:0000313" key="2">
    <source>
        <dbReference type="Proteomes" id="UP001497700"/>
    </source>
</evidence>
<accession>A0ACB9ZHC4</accession>
<name>A0ACB9ZHC4_9PEZI</name>
<sequence length="160" mass="15783">MVAIEKILFAALGMTAVHAAGINSPCPNNQSLISNDKCCPGISMVESDATYCCVTDPNRQINGDCKAKVSIDDPDYDQKVNDALGTASSSTSTSSPAATSTSASATSSDSASGSSTATDSTATSSGTAASATDNAAAGARDATLGMVAALAAVPVVFYAL</sequence>
<keyword evidence="2" id="KW-1185">Reference proteome</keyword>
<dbReference type="EMBL" id="MU393421">
    <property type="protein sequence ID" value="KAI4870976.1"/>
    <property type="molecule type" value="Genomic_DNA"/>
</dbReference>
<gene>
    <name evidence="1" type="ORF">F4820DRAFT_401008</name>
</gene>
<comment type="caution">
    <text evidence="1">The sequence shown here is derived from an EMBL/GenBank/DDBJ whole genome shotgun (WGS) entry which is preliminary data.</text>
</comment>